<dbReference type="InterPro" id="IPR002467">
    <property type="entry name" value="Pept_M24A_MAP1"/>
</dbReference>
<feature type="binding site" evidence="6">
    <location>
        <position position="105"/>
    </location>
    <ligand>
        <name>a divalent metal cation</name>
        <dbReference type="ChEBI" id="CHEBI:60240"/>
        <label>1</label>
    </ligand>
</feature>
<dbReference type="PANTHER" id="PTHR43330:SF27">
    <property type="entry name" value="METHIONINE AMINOPEPTIDASE"/>
    <property type="match status" value="1"/>
</dbReference>
<dbReference type="InterPro" id="IPR036005">
    <property type="entry name" value="Creatinase/aminopeptidase-like"/>
</dbReference>
<protein>
    <recommendedName>
        <fullName evidence="6 7">Methionine aminopeptidase</fullName>
        <shortName evidence="6">MAP</shortName>
        <shortName evidence="6">MetAP</shortName>
        <ecNumber evidence="6 7">3.4.11.18</ecNumber>
    </recommendedName>
    <alternativeName>
        <fullName evidence="6">Peptidase M</fullName>
    </alternativeName>
</protein>
<accession>A0A538SN65</accession>
<sequence>MVYLRDRDEIEAIRSAALLVGQTLVMLGREIKPGITTGELDRLAETFIRDHGARPAFKGYRGFPASICPSVNDEVVHAIPGRYRLREGDIIGIDVGVEKNGYYGDAARTFPVGEVDDDVERLLRVTREALLLGVAQAKAGNRIGDISHAVQSHAELSGYSVVRALVGHGIGREMHEEPQVPNFGSPDRGPRLMVGQVLAIEPMINAGSPDVMTRADGWTVVTKDGSLSAHFEHTVAVGAQGPEILSDPGQG</sequence>
<keyword evidence="4 6" id="KW-0479">Metal-binding</keyword>
<comment type="cofactor">
    <cofactor evidence="6">
        <name>Co(2+)</name>
        <dbReference type="ChEBI" id="CHEBI:48828"/>
    </cofactor>
    <cofactor evidence="6">
        <name>Zn(2+)</name>
        <dbReference type="ChEBI" id="CHEBI:29105"/>
    </cofactor>
    <cofactor evidence="6">
        <name>Mn(2+)</name>
        <dbReference type="ChEBI" id="CHEBI:29035"/>
    </cofactor>
    <cofactor evidence="6">
        <name>Fe(2+)</name>
        <dbReference type="ChEBI" id="CHEBI:29033"/>
    </cofactor>
    <text evidence="6">Binds 2 divalent metal cations per subunit. Has a high-affinity and a low affinity metal-binding site. The true nature of the physiological cofactor is under debate. The enzyme is active with cobalt, zinc, manganese or divalent iron ions. Most likely, methionine aminopeptidases function as mononuclear Fe(2+)-metalloproteases under physiological conditions, and the catalytically relevant metal-binding site has been assigned to the histidine-containing high-affinity site.</text>
</comment>
<feature type="binding site" evidence="6">
    <location>
        <position position="168"/>
    </location>
    <ligand>
        <name>a divalent metal cation</name>
        <dbReference type="ChEBI" id="CHEBI:60240"/>
        <label>2</label>
        <note>catalytic</note>
    </ligand>
</feature>
<reference evidence="9 10" key="1">
    <citation type="journal article" date="2019" name="Nat. Microbiol.">
        <title>Mediterranean grassland soil C-N compound turnover is dependent on rainfall and depth, and is mediated by genomically divergent microorganisms.</title>
        <authorList>
            <person name="Diamond S."/>
            <person name="Andeer P.F."/>
            <person name="Li Z."/>
            <person name="Crits-Christoph A."/>
            <person name="Burstein D."/>
            <person name="Anantharaman K."/>
            <person name="Lane K.R."/>
            <person name="Thomas B.C."/>
            <person name="Pan C."/>
            <person name="Northen T.R."/>
            <person name="Banfield J.F."/>
        </authorList>
    </citation>
    <scope>NUCLEOTIDE SEQUENCE [LARGE SCALE GENOMIC DNA]</scope>
    <source>
        <strain evidence="9">WS_3</strain>
    </source>
</reference>
<dbReference type="EMBL" id="VBOT01000028">
    <property type="protein sequence ID" value="TMQ52819.1"/>
    <property type="molecule type" value="Genomic_DNA"/>
</dbReference>
<dbReference type="Pfam" id="PF00557">
    <property type="entry name" value="Peptidase_M24"/>
    <property type="match status" value="1"/>
</dbReference>
<dbReference type="HAMAP" id="MF_01974">
    <property type="entry name" value="MetAP_1"/>
    <property type="match status" value="1"/>
</dbReference>
<comment type="function">
    <text evidence="1 6">Removes the N-terminal methionine from nascent proteins. The N-terminal methionine is often cleaved when the second residue in the primary sequence is small and uncharged (Met-Ala-, Cys, Gly, Pro, Ser, Thr, or Val). Requires deformylation of the N(alpha)-formylated initiator methionine before it can be hydrolyzed.</text>
</comment>
<comment type="caution">
    <text evidence="9">The sequence shown here is derived from an EMBL/GenBank/DDBJ whole genome shotgun (WGS) entry which is preliminary data.</text>
</comment>
<evidence type="ECO:0000256" key="4">
    <source>
        <dbReference type="ARBA" id="ARBA00022723"/>
    </source>
</evidence>
<feature type="binding site" evidence="6">
    <location>
        <position position="77"/>
    </location>
    <ligand>
        <name>substrate</name>
    </ligand>
</feature>
<feature type="domain" description="Peptidase M24" evidence="8">
    <location>
        <begin position="11"/>
        <end position="237"/>
    </location>
</feature>
<dbReference type="PRINTS" id="PR00599">
    <property type="entry name" value="MAPEPTIDASE"/>
</dbReference>
<comment type="subunit">
    <text evidence="6">Monomer.</text>
</comment>
<feature type="binding site" evidence="6">
    <location>
        <position position="94"/>
    </location>
    <ligand>
        <name>a divalent metal cation</name>
        <dbReference type="ChEBI" id="CHEBI:60240"/>
        <label>1</label>
    </ligand>
</feature>
<name>A0A538SN65_UNCEI</name>
<comment type="catalytic activity">
    <reaction evidence="6 7">
        <text>Release of N-terminal amino acids, preferentially methionine, from peptides and arylamides.</text>
        <dbReference type="EC" id="3.4.11.18"/>
    </reaction>
</comment>
<keyword evidence="5 6" id="KW-0378">Hydrolase</keyword>
<evidence type="ECO:0000259" key="8">
    <source>
        <dbReference type="Pfam" id="PF00557"/>
    </source>
</evidence>
<feature type="binding site" evidence="6">
    <location>
        <position position="105"/>
    </location>
    <ligand>
        <name>a divalent metal cation</name>
        <dbReference type="ChEBI" id="CHEBI:60240"/>
        <label>2</label>
        <note>catalytic</note>
    </ligand>
</feature>
<feature type="binding site" evidence="6">
    <location>
        <position position="201"/>
    </location>
    <ligand>
        <name>a divalent metal cation</name>
        <dbReference type="ChEBI" id="CHEBI:60240"/>
        <label>2</label>
        <note>catalytic</note>
    </ligand>
</feature>
<dbReference type="GO" id="GO:0005829">
    <property type="term" value="C:cytosol"/>
    <property type="evidence" value="ECO:0007669"/>
    <property type="project" value="TreeGrafter"/>
</dbReference>
<dbReference type="SUPFAM" id="SSF55920">
    <property type="entry name" value="Creatinase/aminopeptidase"/>
    <property type="match status" value="1"/>
</dbReference>
<dbReference type="GO" id="GO:0070006">
    <property type="term" value="F:metalloaminopeptidase activity"/>
    <property type="evidence" value="ECO:0007669"/>
    <property type="project" value="UniProtKB-UniRule"/>
</dbReference>
<gene>
    <name evidence="6 9" type="primary">map</name>
    <name evidence="9" type="ORF">E6K73_02210</name>
</gene>
<evidence type="ECO:0000313" key="9">
    <source>
        <dbReference type="EMBL" id="TMQ52819.1"/>
    </source>
</evidence>
<dbReference type="CDD" id="cd01086">
    <property type="entry name" value="MetAP1"/>
    <property type="match status" value="1"/>
</dbReference>
<comment type="similarity">
    <text evidence="6">Belongs to the peptidase M24A family. Methionine aminopeptidase type 1 subfamily.</text>
</comment>
<dbReference type="InterPro" id="IPR001714">
    <property type="entry name" value="Pept_M24_MAP"/>
</dbReference>
<keyword evidence="3 6" id="KW-0645">Protease</keyword>
<dbReference type="EC" id="3.4.11.18" evidence="6 7"/>
<dbReference type="Gene3D" id="3.90.230.10">
    <property type="entry name" value="Creatinase/methionine aminopeptidase superfamily"/>
    <property type="match status" value="1"/>
</dbReference>
<proteinExistence type="inferred from homology"/>
<dbReference type="InterPro" id="IPR000994">
    <property type="entry name" value="Pept_M24"/>
</dbReference>
<organism evidence="9 10">
    <name type="scientific">Eiseniibacteriota bacterium</name>
    <dbReference type="NCBI Taxonomy" id="2212470"/>
    <lineage>
        <taxon>Bacteria</taxon>
        <taxon>Candidatus Eiseniibacteriota</taxon>
    </lineage>
</organism>
<evidence type="ECO:0000256" key="2">
    <source>
        <dbReference type="ARBA" id="ARBA00022438"/>
    </source>
</evidence>
<dbReference type="GO" id="GO:0004239">
    <property type="term" value="F:initiator methionyl aminopeptidase activity"/>
    <property type="evidence" value="ECO:0007669"/>
    <property type="project" value="UniProtKB-UniRule"/>
</dbReference>
<feature type="binding site" evidence="6">
    <location>
        <position position="232"/>
    </location>
    <ligand>
        <name>a divalent metal cation</name>
        <dbReference type="ChEBI" id="CHEBI:60240"/>
        <label>2</label>
        <note>catalytic</note>
    </ligand>
</feature>
<dbReference type="GO" id="GO:0046872">
    <property type="term" value="F:metal ion binding"/>
    <property type="evidence" value="ECO:0007669"/>
    <property type="project" value="UniProtKB-UniRule"/>
</dbReference>
<evidence type="ECO:0000256" key="3">
    <source>
        <dbReference type="ARBA" id="ARBA00022670"/>
    </source>
</evidence>
<evidence type="ECO:0000313" key="10">
    <source>
        <dbReference type="Proteomes" id="UP000320184"/>
    </source>
</evidence>
<feature type="binding site" evidence="6">
    <location>
        <position position="175"/>
    </location>
    <ligand>
        <name>substrate</name>
    </ligand>
</feature>
<evidence type="ECO:0000256" key="7">
    <source>
        <dbReference type="RuleBase" id="RU003653"/>
    </source>
</evidence>
<evidence type="ECO:0000256" key="1">
    <source>
        <dbReference type="ARBA" id="ARBA00002521"/>
    </source>
</evidence>
<feature type="binding site" evidence="6">
    <location>
        <position position="232"/>
    </location>
    <ligand>
        <name>a divalent metal cation</name>
        <dbReference type="ChEBI" id="CHEBI:60240"/>
        <label>1</label>
    </ligand>
</feature>
<keyword evidence="2 6" id="KW-0031">Aminopeptidase</keyword>
<dbReference type="NCBIfam" id="TIGR00500">
    <property type="entry name" value="met_pdase_I"/>
    <property type="match status" value="1"/>
</dbReference>
<dbReference type="AlphaFoldDB" id="A0A538SN65"/>
<evidence type="ECO:0000256" key="6">
    <source>
        <dbReference type="HAMAP-Rule" id="MF_01974"/>
    </source>
</evidence>
<evidence type="ECO:0000256" key="5">
    <source>
        <dbReference type="ARBA" id="ARBA00022801"/>
    </source>
</evidence>
<dbReference type="PANTHER" id="PTHR43330">
    <property type="entry name" value="METHIONINE AMINOPEPTIDASE"/>
    <property type="match status" value="1"/>
</dbReference>
<dbReference type="GO" id="GO:0006508">
    <property type="term" value="P:proteolysis"/>
    <property type="evidence" value="ECO:0007669"/>
    <property type="project" value="UniProtKB-KW"/>
</dbReference>
<dbReference type="Proteomes" id="UP000320184">
    <property type="component" value="Unassembled WGS sequence"/>
</dbReference>